<feature type="compositionally biased region" description="Acidic residues" evidence="1">
    <location>
        <begin position="682"/>
        <end position="694"/>
    </location>
</feature>
<feature type="compositionally biased region" description="Basic residues" evidence="1">
    <location>
        <begin position="262"/>
        <end position="284"/>
    </location>
</feature>
<feature type="region of interest" description="Disordered" evidence="1">
    <location>
        <begin position="558"/>
        <end position="649"/>
    </location>
</feature>
<proteinExistence type="predicted"/>
<feature type="compositionally biased region" description="Basic residues" evidence="1">
    <location>
        <begin position="715"/>
        <end position="728"/>
    </location>
</feature>
<feature type="region of interest" description="Disordered" evidence="1">
    <location>
        <begin position="667"/>
        <end position="768"/>
    </location>
</feature>
<dbReference type="InParanoid" id="A0A165J0Q2"/>
<evidence type="ECO:0000256" key="1">
    <source>
        <dbReference type="SAM" id="MobiDB-lite"/>
    </source>
</evidence>
<reference evidence="3 4" key="1">
    <citation type="journal article" date="2016" name="Mol. Biol. Evol.">
        <title>Comparative Genomics of Early-Diverging Mushroom-Forming Fungi Provides Insights into the Origins of Lignocellulose Decay Capabilities.</title>
        <authorList>
            <person name="Nagy L.G."/>
            <person name="Riley R."/>
            <person name="Tritt A."/>
            <person name="Adam C."/>
            <person name="Daum C."/>
            <person name="Floudas D."/>
            <person name="Sun H."/>
            <person name="Yadav J.S."/>
            <person name="Pangilinan J."/>
            <person name="Larsson K.H."/>
            <person name="Matsuura K."/>
            <person name="Barry K."/>
            <person name="Labutti K."/>
            <person name="Kuo R."/>
            <person name="Ohm R.A."/>
            <person name="Bhattacharya S.S."/>
            <person name="Shirouzu T."/>
            <person name="Yoshinaga Y."/>
            <person name="Martin F.M."/>
            <person name="Grigoriev I.V."/>
            <person name="Hibbett D.S."/>
        </authorList>
    </citation>
    <scope>NUCLEOTIDE SEQUENCE [LARGE SCALE GENOMIC DNA]</scope>
    <source>
        <strain evidence="3 4">HHB12733</strain>
    </source>
</reference>
<dbReference type="Pfam" id="PF20149">
    <property type="entry name" value="DUF6532"/>
    <property type="match status" value="2"/>
</dbReference>
<feature type="domain" description="DUF6532" evidence="2">
    <location>
        <begin position="796"/>
        <end position="1000"/>
    </location>
</feature>
<feature type="region of interest" description="Disordered" evidence="1">
    <location>
        <begin position="262"/>
        <end position="298"/>
    </location>
</feature>
<dbReference type="Proteomes" id="UP000076842">
    <property type="component" value="Unassembled WGS sequence"/>
</dbReference>
<dbReference type="AlphaFoldDB" id="A0A165J0Q2"/>
<protein>
    <recommendedName>
        <fullName evidence="2">DUF6532 domain-containing protein</fullName>
    </recommendedName>
</protein>
<dbReference type="InterPro" id="IPR045341">
    <property type="entry name" value="DUF6532"/>
</dbReference>
<dbReference type="EMBL" id="KV423925">
    <property type="protein sequence ID" value="KZT61216.1"/>
    <property type="molecule type" value="Genomic_DNA"/>
</dbReference>
<evidence type="ECO:0000259" key="2">
    <source>
        <dbReference type="Pfam" id="PF20149"/>
    </source>
</evidence>
<gene>
    <name evidence="3" type="ORF">CALCODRAFT_528690</name>
</gene>
<feature type="compositionally biased region" description="Polar residues" evidence="1">
    <location>
        <begin position="563"/>
        <end position="572"/>
    </location>
</feature>
<accession>A0A165J0Q2</accession>
<name>A0A165J0Q2_9BASI</name>
<dbReference type="OrthoDB" id="3192693at2759"/>
<evidence type="ECO:0000313" key="4">
    <source>
        <dbReference type="Proteomes" id="UP000076842"/>
    </source>
</evidence>
<organism evidence="3 4">
    <name type="scientific">Calocera cornea HHB12733</name>
    <dbReference type="NCBI Taxonomy" id="1353952"/>
    <lineage>
        <taxon>Eukaryota</taxon>
        <taxon>Fungi</taxon>
        <taxon>Dikarya</taxon>
        <taxon>Basidiomycota</taxon>
        <taxon>Agaricomycotina</taxon>
        <taxon>Dacrymycetes</taxon>
        <taxon>Dacrymycetales</taxon>
        <taxon>Dacrymycetaceae</taxon>
        <taxon>Calocera</taxon>
    </lineage>
</organism>
<sequence length="1024" mass="115653">MCAFKTTESIQWMSSFAGPIDTSLLMGAGCLQRGRSNTIHVGEFQFDTSLLSSVIVDGQDGDEPGLVEHLRNQAQKDYNYLIGVAPTLAIVFRATGINALLASLRVGRQFALENDRERLRRVFVSRGWHIGAFERSMERLYRPCTVNWDDDTEQNLWRIVANRHCSPDVLPAFVFPETPYDAVDADFVPFCAVLLLQALVENQRGGVSVRVTPSMPGFDSILPPTLAYTLRHVMMGRDADNIAFDYDRLWGTVMLLIEDHPRKRRHRDERRERSKAKHHARKRQDRLTSPESDDDDEQPRLILTGAAHLLDSYPEDVQKSIGEIKAQLRMMVASHNAWPKDTEALDAMIEKAIAKGNTECVKKKWPEVESSEGVVRMMRATVSQFRGFVKTEAHKLVDEYYRFEDRKTWANEKDIKTFVTTILEAERTWYVFKEFDEGNPTASSGFVENPIFVDLVRNVYFRQNASSSDGTTHSDQFDLDTTEFFAFNYSAIYAALDEWKTGKAEHINFETGKIRSQWVFLVAVINQWRQECEDLNPDGNTWNSLVSKLREAVLSGVGPVDSQDFSVPTGTSRAAAARARNGSHDSEDDEDRDRSEQQEGSKNPSDQDNSGENRATTPENRPSTTSGVTGGGEDPVPKKTRATVEGRRLRYRKQQLAAIGLTEDAGGISRLRNDEPISVDGSDSDDDSDDDDKSEEDRRGRKRRATHVKDEFKGRHSSHKTSNRTGKHKSYDDDEYMESNSGEDDDDNVESNEDAEDDGELLPEGLTADQKQRIKDLTPTNLSAYPGDARKTIQLTKTHLRILIATTNAFPKTAEVLNGLITRSMQSANDEGADQNLPLIAATPHLLTMLKNEPSRFRNTLKTTARAVVDDVYAFATAKKWKEPDSVRKYLKRLLKHHEGRFTMKDFNLANPNASTGIFENPALGQLISEHFYRAKSQEADARTHPTAFTPYSTEFIALNLVVLENVLEEWSSGKPQSIAFSSESYRGEWIWIMNSIQRFDQLSKAQGDDKWRDIVARLEASVS</sequence>
<feature type="compositionally biased region" description="Polar residues" evidence="1">
    <location>
        <begin position="600"/>
        <end position="627"/>
    </location>
</feature>
<feature type="compositionally biased region" description="Acidic residues" evidence="1">
    <location>
        <begin position="732"/>
        <end position="761"/>
    </location>
</feature>
<feature type="domain" description="DUF6532" evidence="2">
    <location>
        <begin position="325"/>
        <end position="528"/>
    </location>
</feature>
<evidence type="ECO:0000313" key="3">
    <source>
        <dbReference type="EMBL" id="KZT61216.1"/>
    </source>
</evidence>
<keyword evidence="4" id="KW-1185">Reference proteome</keyword>
<dbReference type="STRING" id="1353952.A0A165J0Q2"/>